<dbReference type="GO" id="GO:0005886">
    <property type="term" value="C:plasma membrane"/>
    <property type="evidence" value="ECO:0007669"/>
    <property type="project" value="UniProtKB-SubCell"/>
</dbReference>
<keyword evidence="7 13" id="KW-0472">Membrane</keyword>
<evidence type="ECO:0000256" key="2">
    <source>
        <dbReference type="ARBA" id="ARBA00010663"/>
    </source>
</evidence>
<keyword evidence="4 11" id="KW-0812">Transmembrane</keyword>
<feature type="domain" description="G-protein coupled receptors family 1 profile" evidence="14">
    <location>
        <begin position="74"/>
        <end position="395"/>
    </location>
</feature>
<evidence type="ECO:0000256" key="7">
    <source>
        <dbReference type="ARBA" id="ARBA00023136"/>
    </source>
</evidence>
<keyword evidence="10 11" id="KW-0807">Transducer</keyword>
<dbReference type="EMBL" id="JABSTU010000007">
    <property type="protein sequence ID" value="KAH8025628.1"/>
    <property type="molecule type" value="Genomic_DNA"/>
</dbReference>
<feature type="transmembrane region" description="Helical" evidence="13">
    <location>
        <begin position="174"/>
        <end position="197"/>
    </location>
</feature>
<keyword evidence="8 11" id="KW-0675">Receptor</keyword>
<dbReference type="OMA" id="IMYVTAA"/>
<sequence>MVRPHTRPMEEDGEVLWTTAPSPSVTVISEAVNTSSFEMDNVVEAYPSGIAMSVQEAVGTALSLSFITVFTVVGNVLVICSVFNHRPLRTVQNVFLVSLALADIAVALLVMPFNVAYSIMGRWVFGLHFCELWLTCDVLCCTASILNLCAIALDRYWAIHDPINYAQKRTLRRVLLSIFLVWVISALISVPPLIGWNDWPEQFDETTPCRLTQETGYVLYSASGSFFIPLLIMSIVYLKIFLATRRRLRERANAAAKVPSSATRCAATVEPSAALLQERHPSSSEETPPPQHRGQTTENRPSLADTSVTLEQNGRPPSVKVFTCWEERQRISLSRERRAARVLGIVMGVFVLCWLPFFIMYVTAAFCDHCVQSDRLVNFITWLGYVNSALNPVIYTVFNTDFRRAFRSLLCSGNRRTHL</sequence>
<keyword evidence="6 11" id="KW-0297">G-protein coupled receptor</keyword>
<dbReference type="GO" id="GO:0004989">
    <property type="term" value="F:octopamine receptor activity"/>
    <property type="evidence" value="ECO:0007669"/>
    <property type="project" value="InterPro"/>
</dbReference>
<dbReference type="SMART" id="SM01381">
    <property type="entry name" value="7TM_GPCR_Srsx"/>
    <property type="match status" value="1"/>
</dbReference>
<evidence type="ECO:0000256" key="11">
    <source>
        <dbReference type="RuleBase" id="RU000688"/>
    </source>
</evidence>
<comment type="caution">
    <text evidence="15">The sequence shown here is derived from an EMBL/GenBank/DDBJ whole genome shotgun (WGS) entry which is preliminary data.</text>
</comment>
<evidence type="ECO:0000256" key="10">
    <source>
        <dbReference type="ARBA" id="ARBA00023224"/>
    </source>
</evidence>
<dbReference type="Pfam" id="PF00001">
    <property type="entry name" value="7tm_1"/>
    <property type="match status" value="1"/>
</dbReference>
<keyword evidence="5 13" id="KW-1133">Transmembrane helix</keyword>
<evidence type="ECO:0000256" key="4">
    <source>
        <dbReference type="ARBA" id="ARBA00022692"/>
    </source>
</evidence>
<comment type="subcellular location">
    <subcellularLocation>
        <location evidence="1">Cell membrane</location>
        <topology evidence="1">Multi-pass membrane protein</topology>
    </subcellularLocation>
</comment>
<evidence type="ECO:0000256" key="1">
    <source>
        <dbReference type="ARBA" id="ARBA00004651"/>
    </source>
</evidence>
<proteinExistence type="inferred from homology"/>
<dbReference type="SMR" id="A0A9J6DUC0"/>
<evidence type="ECO:0000256" key="6">
    <source>
        <dbReference type="ARBA" id="ARBA00023040"/>
    </source>
</evidence>
<feature type="transmembrane region" description="Helical" evidence="13">
    <location>
        <begin position="217"/>
        <end position="242"/>
    </location>
</feature>
<feature type="transmembrane region" description="Helical" evidence="13">
    <location>
        <begin position="61"/>
        <end position="83"/>
    </location>
</feature>
<protein>
    <recommendedName>
        <fullName evidence="14">G-protein coupled receptors family 1 profile domain-containing protein</fullName>
    </recommendedName>
</protein>
<dbReference type="Proteomes" id="UP000821866">
    <property type="component" value="Unassembled WGS sequence"/>
</dbReference>
<reference evidence="15" key="2">
    <citation type="submission" date="2021-09" db="EMBL/GenBank/DDBJ databases">
        <authorList>
            <person name="Jia N."/>
            <person name="Wang J."/>
            <person name="Shi W."/>
            <person name="Du L."/>
            <person name="Sun Y."/>
            <person name="Zhan W."/>
            <person name="Jiang J."/>
            <person name="Wang Q."/>
            <person name="Zhang B."/>
            <person name="Ji P."/>
            <person name="Sakyi L.B."/>
            <person name="Cui X."/>
            <person name="Yuan T."/>
            <person name="Jiang B."/>
            <person name="Yang W."/>
            <person name="Lam T.T.-Y."/>
            <person name="Chang Q."/>
            <person name="Ding S."/>
            <person name="Wang X."/>
            <person name="Zhu J."/>
            <person name="Ruan X."/>
            <person name="Zhao L."/>
            <person name="Wei J."/>
            <person name="Que T."/>
            <person name="Du C."/>
            <person name="Cheng J."/>
            <person name="Dai P."/>
            <person name="Han X."/>
            <person name="Huang E."/>
            <person name="Gao Y."/>
            <person name="Liu J."/>
            <person name="Shao H."/>
            <person name="Ye R."/>
            <person name="Li L."/>
            <person name="Wei W."/>
            <person name="Wang X."/>
            <person name="Wang C."/>
            <person name="Huo Q."/>
            <person name="Li W."/>
            <person name="Guo W."/>
            <person name="Chen H."/>
            <person name="Chen S."/>
            <person name="Zhou L."/>
            <person name="Zhou L."/>
            <person name="Ni X."/>
            <person name="Tian J."/>
            <person name="Zhou Y."/>
            <person name="Sheng Y."/>
            <person name="Liu T."/>
            <person name="Pan Y."/>
            <person name="Xia L."/>
            <person name="Li J."/>
            <person name="Zhao F."/>
            <person name="Cao W."/>
        </authorList>
    </citation>
    <scope>NUCLEOTIDE SEQUENCE</scope>
    <source>
        <strain evidence="15">Rmic-2018</strain>
        <tissue evidence="15">Larvae</tissue>
    </source>
</reference>
<evidence type="ECO:0000256" key="8">
    <source>
        <dbReference type="ARBA" id="ARBA00023170"/>
    </source>
</evidence>
<feature type="compositionally biased region" description="Polar residues" evidence="12">
    <location>
        <begin position="293"/>
        <end position="302"/>
    </location>
</feature>
<dbReference type="InterPro" id="IPR017452">
    <property type="entry name" value="GPCR_Rhodpsn_7TM"/>
</dbReference>
<dbReference type="PRINTS" id="PR00237">
    <property type="entry name" value="GPCRRHODOPSN"/>
</dbReference>
<dbReference type="CDD" id="cd15060">
    <property type="entry name" value="7tmA_tyramine_octopamine_R-like"/>
    <property type="match status" value="1"/>
</dbReference>
<name>A0A9J6DUC0_RHIMP</name>
<dbReference type="VEuPathDB" id="VectorBase:LOC119169361"/>
<dbReference type="AlphaFoldDB" id="A0A9J6DUC0"/>
<dbReference type="SUPFAM" id="SSF81321">
    <property type="entry name" value="Family A G protein-coupled receptor-like"/>
    <property type="match status" value="1"/>
</dbReference>
<keyword evidence="16" id="KW-1185">Reference proteome</keyword>
<evidence type="ECO:0000259" key="14">
    <source>
        <dbReference type="PROSITE" id="PS50262"/>
    </source>
</evidence>
<feature type="transmembrane region" description="Helical" evidence="13">
    <location>
        <begin position="132"/>
        <end position="153"/>
    </location>
</feature>
<dbReference type="PRINTS" id="PR00664">
    <property type="entry name" value="OCTOPAMINER"/>
</dbReference>
<feature type="transmembrane region" description="Helical" evidence="13">
    <location>
        <begin position="339"/>
        <end position="359"/>
    </location>
</feature>
<dbReference type="Gene3D" id="1.20.1070.10">
    <property type="entry name" value="Rhodopsin 7-helix transmembrane proteins"/>
    <property type="match status" value="1"/>
</dbReference>
<dbReference type="PROSITE" id="PS50262">
    <property type="entry name" value="G_PROTEIN_RECEP_F1_2"/>
    <property type="match status" value="1"/>
</dbReference>
<evidence type="ECO:0000256" key="12">
    <source>
        <dbReference type="SAM" id="MobiDB-lite"/>
    </source>
</evidence>
<gene>
    <name evidence="15" type="ORF">HPB51_010689</name>
</gene>
<evidence type="ECO:0000256" key="5">
    <source>
        <dbReference type="ARBA" id="ARBA00022989"/>
    </source>
</evidence>
<accession>A0A9J6DUC0</accession>
<evidence type="ECO:0000256" key="9">
    <source>
        <dbReference type="ARBA" id="ARBA00023180"/>
    </source>
</evidence>
<dbReference type="PROSITE" id="PS00237">
    <property type="entry name" value="G_PROTEIN_RECEP_F1_1"/>
    <property type="match status" value="1"/>
</dbReference>
<organism evidence="15 16">
    <name type="scientific">Rhipicephalus microplus</name>
    <name type="common">Cattle tick</name>
    <name type="synonym">Boophilus microplus</name>
    <dbReference type="NCBI Taxonomy" id="6941"/>
    <lineage>
        <taxon>Eukaryota</taxon>
        <taxon>Metazoa</taxon>
        <taxon>Ecdysozoa</taxon>
        <taxon>Arthropoda</taxon>
        <taxon>Chelicerata</taxon>
        <taxon>Arachnida</taxon>
        <taxon>Acari</taxon>
        <taxon>Parasitiformes</taxon>
        <taxon>Ixodida</taxon>
        <taxon>Ixodoidea</taxon>
        <taxon>Ixodidae</taxon>
        <taxon>Rhipicephalinae</taxon>
        <taxon>Rhipicephalus</taxon>
        <taxon>Boophilus</taxon>
    </lineage>
</organism>
<keyword evidence="3" id="KW-1003">Cell membrane</keyword>
<evidence type="ECO:0000256" key="3">
    <source>
        <dbReference type="ARBA" id="ARBA00022475"/>
    </source>
</evidence>
<feature type="transmembrane region" description="Helical" evidence="13">
    <location>
        <begin position="379"/>
        <end position="398"/>
    </location>
</feature>
<dbReference type="PANTHER" id="PTHR24248">
    <property type="entry name" value="ADRENERGIC RECEPTOR-RELATED G-PROTEIN COUPLED RECEPTOR"/>
    <property type="match status" value="1"/>
</dbReference>
<dbReference type="InterPro" id="IPR002002">
    <property type="entry name" value="Octopmn_rcpt"/>
</dbReference>
<dbReference type="OrthoDB" id="6432764at2759"/>
<keyword evidence="9" id="KW-0325">Glycoprotein</keyword>
<evidence type="ECO:0000313" key="15">
    <source>
        <dbReference type="EMBL" id="KAH8025628.1"/>
    </source>
</evidence>
<dbReference type="PANTHER" id="PTHR24248:SF174">
    <property type="entry name" value="TYRAMINE_OCTOPAMINE RECEPTOR"/>
    <property type="match status" value="1"/>
</dbReference>
<evidence type="ECO:0000313" key="16">
    <source>
        <dbReference type="Proteomes" id="UP000821866"/>
    </source>
</evidence>
<evidence type="ECO:0000256" key="13">
    <source>
        <dbReference type="SAM" id="Phobius"/>
    </source>
</evidence>
<comment type="similarity">
    <text evidence="2 11">Belongs to the G-protein coupled receptor 1 family.</text>
</comment>
<feature type="region of interest" description="Disordered" evidence="12">
    <location>
        <begin position="277"/>
        <end position="302"/>
    </location>
</feature>
<dbReference type="InterPro" id="IPR000276">
    <property type="entry name" value="GPCR_Rhodpsn"/>
</dbReference>
<reference evidence="15" key="1">
    <citation type="journal article" date="2020" name="Cell">
        <title>Large-Scale Comparative Analyses of Tick Genomes Elucidate Their Genetic Diversity and Vector Capacities.</title>
        <authorList>
            <consortium name="Tick Genome and Microbiome Consortium (TIGMIC)"/>
            <person name="Jia N."/>
            <person name="Wang J."/>
            <person name="Shi W."/>
            <person name="Du L."/>
            <person name="Sun Y."/>
            <person name="Zhan W."/>
            <person name="Jiang J.F."/>
            <person name="Wang Q."/>
            <person name="Zhang B."/>
            <person name="Ji P."/>
            <person name="Bell-Sakyi L."/>
            <person name="Cui X.M."/>
            <person name="Yuan T.T."/>
            <person name="Jiang B.G."/>
            <person name="Yang W.F."/>
            <person name="Lam T.T."/>
            <person name="Chang Q.C."/>
            <person name="Ding S.J."/>
            <person name="Wang X.J."/>
            <person name="Zhu J.G."/>
            <person name="Ruan X.D."/>
            <person name="Zhao L."/>
            <person name="Wei J.T."/>
            <person name="Ye R.Z."/>
            <person name="Que T.C."/>
            <person name="Du C.H."/>
            <person name="Zhou Y.H."/>
            <person name="Cheng J.X."/>
            <person name="Dai P.F."/>
            <person name="Guo W.B."/>
            <person name="Han X.H."/>
            <person name="Huang E.J."/>
            <person name="Li L.F."/>
            <person name="Wei W."/>
            <person name="Gao Y.C."/>
            <person name="Liu J.Z."/>
            <person name="Shao H.Z."/>
            <person name="Wang X."/>
            <person name="Wang C.C."/>
            <person name="Yang T.C."/>
            <person name="Huo Q.B."/>
            <person name="Li W."/>
            <person name="Chen H.Y."/>
            <person name="Chen S.E."/>
            <person name="Zhou L.G."/>
            <person name="Ni X.B."/>
            <person name="Tian J.H."/>
            <person name="Sheng Y."/>
            <person name="Liu T."/>
            <person name="Pan Y.S."/>
            <person name="Xia L.Y."/>
            <person name="Li J."/>
            <person name="Zhao F."/>
            <person name="Cao W.C."/>
        </authorList>
    </citation>
    <scope>NUCLEOTIDE SEQUENCE</scope>
    <source>
        <strain evidence="15">Rmic-2018</strain>
    </source>
</reference>
<feature type="transmembrane region" description="Helical" evidence="13">
    <location>
        <begin position="95"/>
        <end position="120"/>
    </location>
</feature>